<keyword evidence="1 4" id="KW-0413">Isomerase</keyword>
<evidence type="ECO:0000259" key="3">
    <source>
        <dbReference type="Pfam" id="PF01323"/>
    </source>
</evidence>
<dbReference type="PANTHER" id="PTHR42943:SF2">
    <property type="entry name" value="GLUTATHIONE S-TRANSFERASE KAPPA 1"/>
    <property type="match status" value="1"/>
</dbReference>
<dbReference type="SUPFAM" id="SSF52833">
    <property type="entry name" value="Thioredoxin-like"/>
    <property type="match status" value="1"/>
</dbReference>
<keyword evidence="5" id="KW-1185">Reference proteome</keyword>
<dbReference type="InterPro" id="IPR044087">
    <property type="entry name" value="NahD-like"/>
</dbReference>
<comment type="similarity">
    <text evidence="1">Belongs to the GST superfamily. NadH family.</text>
</comment>
<dbReference type="Proteomes" id="UP000306113">
    <property type="component" value="Unassembled WGS sequence"/>
</dbReference>
<dbReference type="AlphaFoldDB" id="A0A4S3M8L6"/>
<dbReference type="Gene3D" id="3.40.30.10">
    <property type="entry name" value="Glutaredoxin"/>
    <property type="match status" value="1"/>
</dbReference>
<dbReference type="PANTHER" id="PTHR42943">
    <property type="entry name" value="GLUTATHIONE S-TRANSFERASE KAPPA"/>
    <property type="match status" value="1"/>
</dbReference>
<dbReference type="EMBL" id="SSMD01000009">
    <property type="protein sequence ID" value="THD72108.1"/>
    <property type="molecule type" value="Genomic_DNA"/>
</dbReference>
<dbReference type="RefSeq" id="WP_136340354.1">
    <property type="nucleotide sequence ID" value="NZ_SSMD01000009.1"/>
</dbReference>
<evidence type="ECO:0000256" key="2">
    <source>
        <dbReference type="PIRSR" id="PIRSR006386-1"/>
    </source>
</evidence>
<proteinExistence type="inferred from homology"/>
<dbReference type="GO" id="GO:1901170">
    <property type="term" value="P:naphthalene catabolic process"/>
    <property type="evidence" value="ECO:0007669"/>
    <property type="project" value="InterPro"/>
</dbReference>
<reference evidence="4 5" key="1">
    <citation type="submission" date="2019-04" db="EMBL/GenBank/DDBJ databases">
        <title>Draft genome sequence of Youngimonas vesicularis.</title>
        <authorList>
            <person name="Hameed A."/>
        </authorList>
    </citation>
    <scope>NUCLEOTIDE SEQUENCE [LARGE SCALE GENOMIC DNA]</scope>
    <source>
        <strain evidence="4 5">CC-AMW-E</strain>
    </source>
</reference>
<dbReference type="InterPro" id="IPR036249">
    <property type="entry name" value="Thioredoxin-like_sf"/>
</dbReference>
<dbReference type="OrthoDB" id="5244108at2"/>
<feature type="domain" description="DSBA-like thioredoxin" evidence="3">
    <location>
        <begin position="4"/>
        <end position="196"/>
    </location>
</feature>
<accession>A0A4S3M8L6</accession>
<dbReference type="PIRSF" id="PIRSF006386">
    <property type="entry name" value="HCCAis_GSTk"/>
    <property type="match status" value="1"/>
</dbReference>
<protein>
    <recommendedName>
        <fullName evidence="1">2-hydroxychromene-2-carboxylate isomerase</fullName>
        <ecNumber evidence="1">5.99.1.4</ecNumber>
    </recommendedName>
</protein>
<dbReference type="EC" id="5.99.1.4" evidence="1"/>
<feature type="active site" description="Nucleophile" evidence="2">
    <location>
        <position position="12"/>
    </location>
</feature>
<dbReference type="GO" id="GO:0018845">
    <property type="term" value="F:2-hydroxychromene-2-carboxylate isomerase activity"/>
    <property type="evidence" value="ECO:0007669"/>
    <property type="project" value="UniProtKB-UniRule"/>
</dbReference>
<dbReference type="CDD" id="cd03022">
    <property type="entry name" value="DsbA_HCCA_Iso"/>
    <property type="match status" value="1"/>
</dbReference>
<gene>
    <name evidence="4" type="ORF">E7681_16445</name>
</gene>
<dbReference type="GO" id="GO:0004364">
    <property type="term" value="F:glutathione transferase activity"/>
    <property type="evidence" value="ECO:0007669"/>
    <property type="project" value="TreeGrafter"/>
</dbReference>
<comment type="catalytic activity">
    <reaction evidence="1">
        <text>2-hydroxychromene-2-carboxylate = (3E)-4-(2-hydroxyphenyl)-2-oxobut-3-enoate</text>
        <dbReference type="Rhea" id="RHEA:27401"/>
        <dbReference type="ChEBI" id="CHEBI:59350"/>
        <dbReference type="ChEBI" id="CHEBI:59353"/>
        <dbReference type="EC" id="5.99.1.4"/>
    </reaction>
</comment>
<evidence type="ECO:0000313" key="5">
    <source>
        <dbReference type="Proteomes" id="UP000306113"/>
    </source>
</evidence>
<evidence type="ECO:0000313" key="4">
    <source>
        <dbReference type="EMBL" id="THD72108.1"/>
    </source>
</evidence>
<dbReference type="InterPro" id="IPR014440">
    <property type="entry name" value="HCCAis_GSTk"/>
</dbReference>
<dbReference type="InterPro" id="IPR051924">
    <property type="entry name" value="GST_Kappa/NadH"/>
</dbReference>
<evidence type="ECO:0000256" key="1">
    <source>
        <dbReference type="PIRNR" id="PIRNR006386"/>
    </source>
</evidence>
<comment type="caution">
    <text evidence="4">The sequence shown here is derived from an EMBL/GenBank/DDBJ whole genome shotgun (WGS) entry which is preliminary data.</text>
</comment>
<dbReference type="Pfam" id="PF01323">
    <property type="entry name" value="DSBA"/>
    <property type="match status" value="1"/>
</dbReference>
<name>A0A4S3M8L6_9RHOB</name>
<dbReference type="GO" id="GO:0006749">
    <property type="term" value="P:glutathione metabolic process"/>
    <property type="evidence" value="ECO:0007669"/>
    <property type="project" value="TreeGrafter"/>
</dbReference>
<dbReference type="InterPro" id="IPR001853">
    <property type="entry name" value="DSBA-like_thioredoxin_dom"/>
</dbReference>
<organism evidence="4 5">
    <name type="scientific">Thalassobius vesicularis</name>
    <dbReference type="NCBI Taxonomy" id="1294297"/>
    <lineage>
        <taxon>Bacteria</taxon>
        <taxon>Pseudomonadati</taxon>
        <taxon>Pseudomonadota</taxon>
        <taxon>Alphaproteobacteria</taxon>
        <taxon>Rhodobacterales</taxon>
        <taxon>Roseobacteraceae</taxon>
        <taxon>Thalassovita</taxon>
    </lineage>
</organism>
<dbReference type="GO" id="GO:0004602">
    <property type="term" value="F:glutathione peroxidase activity"/>
    <property type="evidence" value="ECO:0007669"/>
    <property type="project" value="TreeGrafter"/>
</dbReference>
<sequence length="199" mass="21362">MPHIDYYFSMLSPYTYLAGTRLEEIAQRNGASITYKPFDLMAAFPRTGGVPVGQRHPSRIDYRAQVLPRTARKLGMPLNMKPAFWPVNAAPASYAIIAAQSAGGGDLGGLVHGLLRASWVEEQDISDDAVIGAALKTHGFDPSLTLTGMLAGAEAYAANLESAVSTGVFGSPFYVVDSGQKFWGQDSLDDLDQHLQGNL</sequence>